<dbReference type="Proteomes" id="UP001230426">
    <property type="component" value="Unassembled WGS sequence"/>
</dbReference>
<feature type="compositionally biased region" description="Polar residues" evidence="1">
    <location>
        <begin position="58"/>
        <end position="72"/>
    </location>
</feature>
<evidence type="ECO:0000256" key="1">
    <source>
        <dbReference type="SAM" id="MobiDB-lite"/>
    </source>
</evidence>
<name>A0ABT9R9E5_9ACTN</name>
<comment type="caution">
    <text evidence="3">The sequence shown here is derived from an EMBL/GenBank/DDBJ whole genome shotgun (WGS) entry which is preliminary data.</text>
</comment>
<feature type="region of interest" description="Disordered" evidence="1">
    <location>
        <begin position="23"/>
        <end position="74"/>
    </location>
</feature>
<accession>A0ABT9R9E5</accession>
<protein>
    <submittedName>
        <fullName evidence="3">Uncharacterized protein</fullName>
    </submittedName>
</protein>
<sequence>MGKPWLAAVALIGMSLAAGCGPDRTAAPAPGTAPTLSRSPTPPRTPALSRTPAPGRTGSVSPAPSGTATGPVTASAAWATAEGAELPGSSALLDVAATGPRDAWAVGFKNSAEDREGTPAALRWDGSRWREVPLAGDDLYRLEGVSAAGPDDVWVVGNGGSASAAHWDGRHWAWERPFGVADDYRMADVATAGGTAWFAANGPSKAVVLEWAGGGFRNVLSTGGALRAVTAKDGHVWVAGSSERNTPLILHGTAAGGWETARTPEIPGGRLNRVWQISPSEVWAVGEVVTGPGERVGQPLVLRWDGSSWSRVEVPVRLCALHGVTASGPGDLWISGVDADHSGQVLFLRFDGVRWSREYGPLLRAHDDDQQYAETDDVNRTGIARVPGTGALWTVGSVGVGDDEEDFVLRR</sequence>
<keyword evidence="2" id="KW-0732">Signal</keyword>
<reference evidence="3 4" key="1">
    <citation type="submission" date="2023-07" db="EMBL/GenBank/DDBJ databases">
        <title>Sequencing the genomes of 1000 actinobacteria strains.</title>
        <authorList>
            <person name="Klenk H.-P."/>
        </authorList>
    </citation>
    <scope>NUCLEOTIDE SEQUENCE [LARGE SCALE GENOMIC DNA]</scope>
    <source>
        <strain evidence="3 4">DSM 44109</strain>
    </source>
</reference>
<organism evidence="3 4">
    <name type="scientific">Streptosporangium brasiliense</name>
    <dbReference type="NCBI Taxonomy" id="47480"/>
    <lineage>
        <taxon>Bacteria</taxon>
        <taxon>Bacillati</taxon>
        <taxon>Actinomycetota</taxon>
        <taxon>Actinomycetes</taxon>
        <taxon>Streptosporangiales</taxon>
        <taxon>Streptosporangiaceae</taxon>
        <taxon>Streptosporangium</taxon>
    </lineage>
</organism>
<gene>
    <name evidence="3" type="ORF">J2S55_005138</name>
</gene>
<feature type="signal peptide" evidence="2">
    <location>
        <begin position="1"/>
        <end position="20"/>
    </location>
</feature>
<proteinExistence type="predicted"/>
<dbReference type="EMBL" id="JAUSRB010000002">
    <property type="protein sequence ID" value="MDP9865872.1"/>
    <property type="molecule type" value="Genomic_DNA"/>
</dbReference>
<feature type="chain" id="PRO_5046706293" evidence="2">
    <location>
        <begin position="21"/>
        <end position="411"/>
    </location>
</feature>
<evidence type="ECO:0000256" key="2">
    <source>
        <dbReference type="SAM" id="SignalP"/>
    </source>
</evidence>
<dbReference type="RefSeq" id="WP_306865754.1">
    <property type="nucleotide sequence ID" value="NZ_JAUSRB010000002.1"/>
</dbReference>
<evidence type="ECO:0000313" key="4">
    <source>
        <dbReference type="Proteomes" id="UP001230426"/>
    </source>
</evidence>
<dbReference type="PROSITE" id="PS51257">
    <property type="entry name" value="PROKAR_LIPOPROTEIN"/>
    <property type="match status" value="1"/>
</dbReference>
<feature type="compositionally biased region" description="Low complexity" evidence="1">
    <location>
        <begin position="25"/>
        <end position="39"/>
    </location>
</feature>
<keyword evidence="4" id="KW-1185">Reference proteome</keyword>
<evidence type="ECO:0000313" key="3">
    <source>
        <dbReference type="EMBL" id="MDP9865872.1"/>
    </source>
</evidence>